<accession>A0A7J5UQM8</accession>
<dbReference type="Proteomes" id="UP000451860">
    <property type="component" value="Unassembled WGS sequence"/>
</dbReference>
<sequence length="179" mass="17403">MEGCGAAVPVGEAPGEGRARLGPSTARPRRSRAAGPTAALLAAAGLLGGCATPGGLAGNLSQAASQASSSAASSALGLELYLDGRTTATVADVTLIDMARQVSTAQDAASQQVVAGGDELKLRDDVTGAITAVGDEIDQARALVAGAVPAEEGPALVTDLQARAGALSDTADRLEKAAG</sequence>
<dbReference type="EMBL" id="WHJE01000027">
    <property type="protein sequence ID" value="KAE8764617.1"/>
    <property type="molecule type" value="Genomic_DNA"/>
</dbReference>
<dbReference type="AlphaFoldDB" id="A0A7J5UQM8"/>
<comment type="caution">
    <text evidence="2">The sequence shown here is derived from an EMBL/GenBank/DDBJ whole genome shotgun (WGS) entry which is preliminary data.</text>
</comment>
<feature type="region of interest" description="Disordered" evidence="1">
    <location>
        <begin position="1"/>
        <end position="34"/>
    </location>
</feature>
<evidence type="ECO:0000313" key="3">
    <source>
        <dbReference type="Proteomes" id="UP000451860"/>
    </source>
</evidence>
<dbReference type="RefSeq" id="WP_152204054.1">
    <property type="nucleotide sequence ID" value="NZ_VUKF01000041.1"/>
</dbReference>
<dbReference type="OrthoDB" id="9974956at2"/>
<evidence type="ECO:0000313" key="2">
    <source>
        <dbReference type="EMBL" id="KAE8764617.1"/>
    </source>
</evidence>
<protein>
    <submittedName>
        <fullName evidence="2">Uncharacterized protein</fullName>
    </submittedName>
</protein>
<evidence type="ECO:0000256" key="1">
    <source>
        <dbReference type="SAM" id="MobiDB-lite"/>
    </source>
</evidence>
<gene>
    <name evidence="2" type="ORF">GB883_08090</name>
</gene>
<name>A0A7J5UQM8_9MICO</name>
<organism evidence="2 3">
    <name type="scientific">Georgenia thermotolerans</name>
    <dbReference type="NCBI Taxonomy" id="527326"/>
    <lineage>
        <taxon>Bacteria</taxon>
        <taxon>Bacillati</taxon>
        <taxon>Actinomycetota</taxon>
        <taxon>Actinomycetes</taxon>
        <taxon>Micrococcales</taxon>
        <taxon>Bogoriellaceae</taxon>
        <taxon>Georgenia</taxon>
    </lineage>
</organism>
<proteinExistence type="predicted"/>
<reference evidence="2 3" key="1">
    <citation type="submission" date="2019-10" db="EMBL/GenBank/DDBJ databases">
        <title>Georgenia wutianyii sp. nov. and Georgenia yuyongxinii sp. nov. isolated from plateau pika (Ochotona curzoniae) in the Qinghai-Tibet plateau of China.</title>
        <authorList>
            <person name="Tian Z."/>
        </authorList>
    </citation>
    <scope>NUCLEOTIDE SEQUENCE [LARGE SCALE GENOMIC DNA]</scope>
    <source>
        <strain evidence="2 3">DSM 21501</strain>
    </source>
</reference>
<keyword evidence="3" id="KW-1185">Reference proteome</keyword>